<keyword evidence="1" id="KW-1133">Transmembrane helix</keyword>
<organism evidence="2">
    <name type="scientific">Singulisphaera sp. Ch08</name>
    <dbReference type="NCBI Taxonomy" id="3120278"/>
    <lineage>
        <taxon>Bacteria</taxon>
        <taxon>Pseudomonadati</taxon>
        <taxon>Planctomycetota</taxon>
        <taxon>Planctomycetia</taxon>
        <taxon>Isosphaerales</taxon>
        <taxon>Isosphaeraceae</taxon>
        <taxon>Singulisphaera</taxon>
    </lineage>
</organism>
<accession>A0AAU7CFQ9</accession>
<dbReference type="AlphaFoldDB" id="A0AAU7CFQ9"/>
<name>A0AAU7CFQ9_9BACT</name>
<reference evidence="2" key="1">
    <citation type="submission" date="2024-05" db="EMBL/GenBank/DDBJ databases">
        <title>Planctomycetes of the genus Singulisphaera possess chitinolytic capabilities.</title>
        <authorList>
            <person name="Ivanova A."/>
        </authorList>
    </citation>
    <scope>NUCLEOTIDE SEQUENCE</scope>
    <source>
        <strain evidence="2">Ch08T</strain>
    </source>
</reference>
<proteinExistence type="predicted"/>
<dbReference type="RefSeq" id="WP_406696230.1">
    <property type="nucleotide sequence ID" value="NZ_CP155447.1"/>
</dbReference>
<evidence type="ECO:0000313" key="2">
    <source>
        <dbReference type="EMBL" id="XBH03496.1"/>
    </source>
</evidence>
<protein>
    <submittedName>
        <fullName evidence="2">Uncharacterized protein</fullName>
    </submittedName>
</protein>
<gene>
    <name evidence="2" type="ORF">V5E97_35105</name>
</gene>
<feature type="transmembrane region" description="Helical" evidence="1">
    <location>
        <begin position="83"/>
        <end position="103"/>
    </location>
</feature>
<evidence type="ECO:0000256" key="1">
    <source>
        <dbReference type="SAM" id="Phobius"/>
    </source>
</evidence>
<dbReference type="EMBL" id="CP155447">
    <property type="protein sequence ID" value="XBH03496.1"/>
    <property type="molecule type" value="Genomic_DNA"/>
</dbReference>
<feature type="transmembrane region" description="Helical" evidence="1">
    <location>
        <begin position="118"/>
        <end position="138"/>
    </location>
</feature>
<keyword evidence="1" id="KW-0472">Membrane</keyword>
<keyword evidence="1" id="KW-0812">Transmembrane</keyword>
<sequence length="224" mass="24570">MTVYTGSDTYGRVKSVSGTPIVTKFFMLQCLPIYPLQSFYFEKQGPSESKGIPFLASIQTSAIIGIPLASLDKTSVAMAYVRSLFATLGLVGSLAFMPLMMHLTGEHIDEFGIIATRGLLYSLVIGIVGGALTYAIPLTPRREKDIRRYCAELLGIAADPACLPPYLVMMLVEFVSNQTEAPGDPREQLVRQLINTRLQLVNATYADDLEAKTDRLLDELNLAK</sequence>